<feature type="compositionally biased region" description="Basic and acidic residues" evidence="1">
    <location>
        <begin position="225"/>
        <end position="242"/>
    </location>
</feature>
<dbReference type="EMBL" id="AP023354">
    <property type="protein sequence ID" value="BCJ26370.1"/>
    <property type="molecule type" value="Genomic_DNA"/>
</dbReference>
<keyword evidence="2" id="KW-0732">Signal</keyword>
<name>A0A810KTD5_9ACTN</name>
<reference evidence="3" key="1">
    <citation type="submission" date="2020-08" db="EMBL/GenBank/DDBJ databases">
        <title>Whole genome shotgun sequence of Actinocatenispora sera NBRC 101916.</title>
        <authorList>
            <person name="Komaki H."/>
            <person name="Tamura T."/>
        </authorList>
    </citation>
    <scope>NUCLEOTIDE SEQUENCE</scope>
    <source>
        <strain evidence="3">NBRC 101916</strain>
    </source>
</reference>
<proteinExistence type="predicted"/>
<dbReference type="InterPro" id="IPR043504">
    <property type="entry name" value="Peptidase_S1_PA_chymotrypsin"/>
</dbReference>
<dbReference type="AlphaFoldDB" id="A0A810KTD5"/>
<evidence type="ECO:0000256" key="2">
    <source>
        <dbReference type="SAM" id="SignalP"/>
    </source>
</evidence>
<protein>
    <recommendedName>
        <fullName evidence="5">Serine protease</fullName>
    </recommendedName>
</protein>
<dbReference type="Pfam" id="PF13365">
    <property type="entry name" value="Trypsin_2"/>
    <property type="match status" value="1"/>
</dbReference>
<dbReference type="PANTHER" id="PTHR36234:SF5">
    <property type="entry name" value="LYSYL ENDOPEPTIDASE"/>
    <property type="match status" value="1"/>
</dbReference>
<dbReference type="Gene3D" id="2.40.10.10">
    <property type="entry name" value="Trypsin-like serine proteases"/>
    <property type="match status" value="2"/>
</dbReference>
<accession>A0A810KTD5</accession>
<dbReference type="PANTHER" id="PTHR36234">
    <property type="entry name" value="LYSYL ENDOPEPTIDASE"/>
    <property type="match status" value="1"/>
</dbReference>
<gene>
    <name evidence="3" type="ORF">Asera_04780</name>
</gene>
<evidence type="ECO:0008006" key="5">
    <source>
        <dbReference type="Google" id="ProtNLM"/>
    </source>
</evidence>
<evidence type="ECO:0000313" key="4">
    <source>
        <dbReference type="Proteomes" id="UP000680750"/>
    </source>
</evidence>
<dbReference type="InterPro" id="IPR009003">
    <property type="entry name" value="Peptidase_S1_PA"/>
</dbReference>
<feature type="signal peptide" evidence="2">
    <location>
        <begin position="1"/>
        <end position="26"/>
    </location>
</feature>
<dbReference type="Proteomes" id="UP000680750">
    <property type="component" value="Chromosome"/>
</dbReference>
<feature type="chain" id="PRO_5039367702" description="Serine protease" evidence="2">
    <location>
        <begin position="27"/>
        <end position="465"/>
    </location>
</feature>
<sequence>MTRRRTGLLVAAGVAVAALAVGSDAAAGGPVVGHLMTGSTPHATAAAHRTSDARTGAHDAANAPTGRRTGHGDAATTGSHAGGTSRGRHAESATEPAAVGVAEAGSQDSVTRHVDYSGSPTTRFSYPGAAYVKVHFARLLVRPGDWVTVSDESGKQSYTYRGDPRLLKLPKDSPSTVSGADGFWAMSITGDTAVVTLHKTLPGPGLGKFGVDVDRVAHGFTASQRADREHKQRLAEGGRRPESVCGSDDAQDAVCYKTSHPVEYQHSLPVARLLINGTTLCTAWRVTADDRMLTNHHCIGDQADASNTEVWFNYQCSSCGGSEIAPVTKVPADKLLRTDETLDYTLFSVSDFASIKHFGYLGLDIRKPKAGEQVYIPQHPEGDPTKLAIASDGENGATCRIDEATIDGYASNSDTGYRCDTAPGASGSPVIARSTNRVIALHHLGGCPNSGVRIDLIYPQIKSLL</sequence>
<dbReference type="SUPFAM" id="SSF50494">
    <property type="entry name" value="Trypsin-like serine proteases"/>
    <property type="match status" value="1"/>
</dbReference>
<feature type="region of interest" description="Disordered" evidence="1">
    <location>
        <begin position="40"/>
        <end position="114"/>
    </location>
</feature>
<evidence type="ECO:0000256" key="1">
    <source>
        <dbReference type="SAM" id="MobiDB-lite"/>
    </source>
</evidence>
<keyword evidence="4" id="KW-1185">Reference proteome</keyword>
<dbReference type="RefSeq" id="WP_051802368.1">
    <property type="nucleotide sequence ID" value="NZ_AP023354.1"/>
</dbReference>
<dbReference type="KEGG" id="aser:Asera_04780"/>
<evidence type="ECO:0000313" key="3">
    <source>
        <dbReference type="EMBL" id="BCJ26370.1"/>
    </source>
</evidence>
<feature type="region of interest" description="Disordered" evidence="1">
    <location>
        <begin position="224"/>
        <end position="245"/>
    </location>
</feature>
<organism evidence="3 4">
    <name type="scientific">Actinocatenispora sera</name>
    <dbReference type="NCBI Taxonomy" id="390989"/>
    <lineage>
        <taxon>Bacteria</taxon>
        <taxon>Bacillati</taxon>
        <taxon>Actinomycetota</taxon>
        <taxon>Actinomycetes</taxon>
        <taxon>Micromonosporales</taxon>
        <taxon>Micromonosporaceae</taxon>
        <taxon>Actinocatenispora</taxon>
    </lineage>
</organism>